<evidence type="ECO:0000313" key="8">
    <source>
        <dbReference type="EMBL" id="KKN68627.1"/>
    </source>
</evidence>
<dbReference type="Gene3D" id="3.40.50.360">
    <property type="match status" value="1"/>
</dbReference>
<reference evidence="8" key="1">
    <citation type="journal article" date="2015" name="Nature">
        <title>Complex archaea that bridge the gap between prokaryotes and eukaryotes.</title>
        <authorList>
            <person name="Spang A."/>
            <person name="Saw J.H."/>
            <person name="Jorgensen S.L."/>
            <person name="Zaremba-Niedzwiedzka K."/>
            <person name="Martijn J."/>
            <person name="Lind A.E."/>
            <person name="van Eijk R."/>
            <person name="Schleper C."/>
            <person name="Guy L."/>
            <person name="Ettema T.J."/>
        </authorList>
    </citation>
    <scope>NUCLEOTIDE SEQUENCE</scope>
</reference>
<dbReference type="PANTHER" id="PTHR43741">
    <property type="entry name" value="FMN-DEPENDENT NADH-AZOREDUCTASE 1"/>
    <property type="match status" value="1"/>
</dbReference>
<comment type="caution">
    <text evidence="8">The sequence shown here is derived from an EMBL/GenBank/DDBJ whole genome shotgun (WGS) entry which is preliminary data.</text>
</comment>
<evidence type="ECO:0000256" key="2">
    <source>
        <dbReference type="ARBA" id="ARBA00022643"/>
    </source>
</evidence>
<dbReference type="InterPro" id="IPR029039">
    <property type="entry name" value="Flavoprotein-like_sf"/>
</dbReference>
<keyword evidence="4" id="KW-0520">NAD</keyword>
<feature type="domain" description="Flavodoxin-like fold" evidence="7">
    <location>
        <begin position="3"/>
        <end position="188"/>
    </location>
</feature>
<dbReference type="PANTHER" id="PTHR43741:SF2">
    <property type="entry name" value="FMN-DEPENDENT NADH:QUINONE OXIDOREDUCTASE"/>
    <property type="match status" value="1"/>
</dbReference>
<gene>
    <name evidence="8" type="ORF">LCGC14_0449140</name>
</gene>
<dbReference type="AlphaFoldDB" id="A0A0F9T1E7"/>
<evidence type="ECO:0000256" key="4">
    <source>
        <dbReference type="ARBA" id="ARBA00023027"/>
    </source>
</evidence>
<dbReference type="Pfam" id="PF02525">
    <property type="entry name" value="Flavodoxin_2"/>
    <property type="match status" value="1"/>
</dbReference>
<dbReference type="EC" id="1.7.1.17" evidence="5"/>
<name>A0A0F9T1E7_9ZZZZ</name>
<evidence type="ECO:0000256" key="5">
    <source>
        <dbReference type="ARBA" id="ARBA00024061"/>
    </source>
</evidence>
<evidence type="ECO:0000259" key="7">
    <source>
        <dbReference type="Pfam" id="PF02525"/>
    </source>
</evidence>
<dbReference type="GO" id="GO:0016655">
    <property type="term" value="F:oxidoreductase activity, acting on NAD(P)H, quinone or similar compound as acceptor"/>
    <property type="evidence" value="ECO:0007669"/>
    <property type="project" value="InterPro"/>
</dbReference>
<dbReference type="InterPro" id="IPR050104">
    <property type="entry name" value="FMN-dep_NADH:Q_OxRdtase_AzoR1"/>
</dbReference>
<keyword evidence="2" id="KW-0288">FMN</keyword>
<keyword evidence="3" id="KW-0560">Oxidoreductase</keyword>
<sequence>MENLLVINASPQGDGSYSRQMTARFTRLWATNNPDGKVVERDLGRRPVPHVDEQWISAAFTSEEARTPDQRTALEISDALVAELKNATTIVIGCPMHNLSVPSTLKAYIDQIVRIGVTTKLVPDTPQSPYMGLLSNKSTYLMLVRGGYGYQSGEAYAPMNFQEPYLRAVLGMLGIRNVKAIALEYTAVHSNCFESALDG</sequence>
<dbReference type="GO" id="GO:0010181">
    <property type="term" value="F:FMN binding"/>
    <property type="evidence" value="ECO:0007669"/>
    <property type="project" value="InterPro"/>
</dbReference>
<dbReference type="EMBL" id="LAZR01000443">
    <property type="protein sequence ID" value="KKN68627.1"/>
    <property type="molecule type" value="Genomic_DNA"/>
</dbReference>
<comment type="catalytic activity">
    <reaction evidence="6">
        <text>N,N-dimethyl-1,4-phenylenediamine + anthranilate + 2 NAD(+) = 2-(4-dimethylaminophenyl)diazenylbenzoate + 2 NADH + 2 H(+)</text>
        <dbReference type="Rhea" id="RHEA:55872"/>
        <dbReference type="ChEBI" id="CHEBI:15378"/>
        <dbReference type="ChEBI" id="CHEBI:15783"/>
        <dbReference type="ChEBI" id="CHEBI:16567"/>
        <dbReference type="ChEBI" id="CHEBI:57540"/>
        <dbReference type="ChEBI" id="CHEBI:57945"/>
        <dbReference type="ChEBI" id="CHEBI:71579"/>
        <dbReference type="EC" id="1.7.1.17"/>
    </reaction>
    <physiologicalReaction direction="right-to-left" evidence="6">
        <dbReference type="Rhea" id="RHEA:55874"/>
    </physiologicalReaction>
</comment>
<keyword evidence="1" id="KW-0285">Flavoprotein</keyword>
<dbReference type="InterPro" id="IPR023048">
    <property type="entry name" value="NADH:quinone_OxRdtase_FMN_depd"/>
</dbReference>
<dbReference type="HAMAP" id="MF_01216">
    <property type="entry name" value="Azoreductase_type1"/>
    <property type="match status" value="1"/>
</dbReference>
<accession>A0A0F9T1E7</accession>
<organism evidence="8">
    <name type="scientific">marine sediment metagenome</name>
    <dbReference type="NCBI Taxonomy" id="412755"/>
    <lineage>
        <taxon>unclassified sequences</taxon>
        <taxon>metagenomes</taxon>
        <taxon>ecological metagenomes</taxon>
    </lineage>
</organism>
<evidence type="ECO:0000256" key="1">
    <source>
        <dbReference type="ARBA" id="ARBA00022630"/>
    </source>
</evidence>
<protein>
    <recommendedName>
        <fullName evidence="5">FMN-dependent NADH-azoreductase</fullName>
        <ecNumber evidence="5">1.7.1.17</ecNumber>
    </recommendedName>
</protein>
<dbReference type="InterPro" id="IPR003680">
    <property type="entry name" value="Flavodoxin_fold"/>
</dbReference>
<evidence type="ECO:0000256" key="3">
    <source>
        <dbReference type="ARBA" id="ARBA00023002"/>
    </source>
</evidence>
<proteinExistence type="inferred from homology"/>
<evidence type="ECO:0000256" key="6">
    <source>
        <dbReference type="ARBA" id="ARBA00048542"/>
    </source>
</evidence>
<dbReference type="SUPFAM" id="SSF52218">
    <property type="entry name" value="Flavoproteins"/>
    <property type="match status" value="1"/>
</dbReference>